<dbReference type="InterPro" id="IPR037233">
    <property type="entry name" value="CcmK-like_sf"/>
</dbReference>
<sequence>DYEALGVLETKGVVPLAAAADAMVKSGDVDLAGWTFIGGALVHVFVTGSLGDVESAVAAGEVAARRAGKFHGALVLSQPEAAVGALFPPRPEGERRVSGALGIVETTGYVGSVAAVDVMVKEADVEVVGLTIGSGGRVATLVDGRLDEVTAAVRGGVARAGETAELNGQIVISRPDVAVMAAFAHPAQLAPSRPRSAEAMGLVETRTTIGLVKALDEMLKNADVSYEGRYKVGYFLTACVVRGAPGAVETALEIARRTAGQYGEFVAAHAIPFPYDTLEARLPHG</sequence>
<dbReference type="SUPFAM" id="SSF143414">
    <property type="entry name" value="CcmK-like"/>
    <property type="match status" value="3"/>
</dbReference>
<evidence type="ECO:0000259" key="2">
    <source>
        <dbReference type="PROSITE" id="PS51930"/>
    </source>
</evidence>
<feature type="non-terminal residue" evidence="3">
    <location>
        <position position="1"/>
    </location>
</feature>
<dbReference type="Gene3D" id="3.30.70.1710">
    <property type="match status" value="3"/>
</dbReference>
<feature type="domain" description="BMC" evidence="2">
    <location>
        <begin position="199"/>
        <end position="283"/>
    </location>
</feature>
<dbReference type="Pfam" id="PF00936">
    <property type="entry name" value="BMC"/>
    <property type="match status" value="3"/>
</dbReference>
<dbReference type="InterPro" id="IPR000249">
    <property type="entry name" value="BMC_dom"/>
</dbReference>
<dbReference type="InterPro" id="IPR044872">
    <property type="entry name" value="CcmK/CsoS1_BMC"/>
</dbReference>
<dbReference type="PROSITE" id="PS51930">
    <property type="entry name" value="BMC_2"/>
    <property type="match status" value="3"/>
</dbReference>
<feature type="domain" description="BMC" evidence="2">
    <location>
        <begin position="4"/>
        <end position="88"/>
    </location>
</feature>
<accession>A0A382PQK1</accession>
<dbReference type="PANTHER" id="PTHR33941:SF11">
    <property type="entry name" value="BACTERIAL MICROCOMPARTMENT SHELL PROTEIN PDUJ"/>
    <property type="match status" value="1"/>
</dbReference>
<dbReference type="SMART" id="SM00877">
    <property type="entry name" value="BMC"/>
    <property type="match status" value="3"/>
</dbReference>
<dbReference type="GO" id="GO:0031469">
    <property type="term" value="C:bacterial microcompartment"/>
    <property type="evidence" value="ECO:0007669"/>
    <property type="project" value="InterPro"/>
</dbReference>
<dbReference type="CDD" id="cd07045">
    <property type="entry name" value="BMC_CcmK_like"/>
    <property type="match status" value="2"/>
</dbReference>
<feature type="domain" description="BMC" evidence="2">
    <location>
        <begin position="100"/>
        <end position="184"/>
    </location>
</feature>
<name>A0A382PQK1_9ZZZZ</name>
<dbReference type="InterPro" id="IPR050575">
    <property type="entry name" value="BMC_shell"/>
</dbReference>
<dbReference type="PANTHER" id="PTHR33941">
    <property type="entry name" value="PROPANEDIOL UTILIZATION PROTEIN PDUA"/>
    <property type="match status" value="1"/>
</dbReference>
<reference evidence="3" key="1">
    <citation type="submission" date="2018-05" db="EMBL/GenBank/DDBJ databases">
        <authorList>
            <person name="Lanie J.A."/>
            <person name="Ng W.-L."/>
            <person name="Kazmierczak K.M."/>
            <person name="Andrzejewski T.M."/>
            <person name="Davidsen T.M."/>
            <person name="Wayne K.J."/>
            <person name="Tettelin H."/>
            <person name="Glass J.I."/>
            <person name="Rusch D."/>
            <person name="Podicherti R."/>
            <person name="Tsui H.-C.T."/>
            <person name="Winkler M.E."/>
        </authorList>
    </citation>
    <scope>NUCLEOTIDE SEQUENCE</scope>
</reference>
<gene>
    <name evidence="3" type="ORF">METZ01_LOCUS327809</name>
</gene>
<dbReference type="InterPro" id="IPR020808">
    <property type="entry name" value="Bact_microcomp_CS"/>
</dbReference>
<organism evidence="3">
    <name type="scientific">marine metagenome</name>
    <dbReference type="NCBI Taxonomy" id="408172"/>
    <lineage>
        <taxon>unclassified sequences</taxon>
        <taxon>metagenomes</taxon>
        <taxon>ecological metagenomes</taxon>
    </lineage>
</organism>
<evidence type="ECO:0000256" key="1">
    <source>
        <dbReference type="ARBA" id="ARBA00023780"/>
    </source>
</evidence>
<protein>
    <recommendedName>
        <fullName evidence="2">BMC domain-containing protein</fullName>
    </recommendedName>
</protein>
<dbReference type="EMBL" id="UINC01108678">
    <property type="protein sequence ID" value="SVC74955.1"/>
    <property type="molecule type" value="Genomic_DNA"/>
</dbReference>
<evidence type="ECO:0000313" key="3">
    <source>
        <dbReference type="EMBL" id="SVC74955.1"/>
    </source>
</evidence>
<dbReference type="AlphaFoldDB" id="A0A382PQK1"/>
<dbReference type="PROSITE" id="PS01139">
    <property type="entry name" value="BMC_1"/>
    <property type="match status" value="1"/>
</dbReference>
<proteinExistence type="inferred from homology"/>
<comment type="similarity">
    <text evidence="1">Belongs to the bacterial microcompartments protein family. CsoS1 subfamily.</text>
</comment>